<name>A0A165CI48_EXIGL</name>
<dbReference type="EMBL" id="KV426319">
    <property type="protein sequence ID" value="KZV82513.1"/>
    <property type="molecule type" value="Genomic_DNA"/>
</dbReference>
<dbReference type="InParanoid" id="A0A165CI48"/>
<dbReference type="AlphaFoldDB" id="A0A165CI48"/>
<dbReference type="Proteomes" id="UP000077266">
    <property type="component" value="Unassembled WGS sequence"/>
</dbReference>
<evidence type="ECO:0000313" key="3">
    <source>
        <dbReference type="Proteomes" id="UP000077266"/>
    </source>
</evidence>
<protein>
    <submittedName>
        <fullName evidence="2">Uncharacterized protein</fullName>
    </submittedName>
</protein>
<accession>A0A165CI48</accession>
<evidence type="ECO:0000313" key="2">
    <source>
        <dbReference type="EMBL" id="KZV82513.1"/>
    </source>
</evidence>
<evidence type="ECO:0000256" key="1">
    <source>
        <dbReference type="SAM" id="MobiDB-lite"/>
    </source>
</evidence>
<feature type="region of interest" description="Disordered" evidence="1">
    <location>
        <begin position="66"/>
        <end position="106"/>
    </location>
</feature>
<keyword evidence="3" id="KW-1185">Reference proteome</keyword>
<gene>
    <name evidence="2" type="ORF">EXIGLDRAFT_843648</name>
</gene>
<proteinExistence type="predicted"/>
<sequence>MSTMNFHELSSYFGQAVQASVDDKVAVYLASMRLAGAAAIVADNDKAQHACHRSDCICALSRPRPWTSSTDSVGVHQVPEEYESGSSYSTSDDLHDCSASRRPANNAWKPNEEHVRFPSRPQTFYSANEQIPAYWLQIMPTPQPSMSEEEQTATEDEVNTPALDAGFPKPVYRSTSRKAIEVLNDIDDPHEIEIHDEIAYMTTAVLTPTENAATPLPQEADGDEVLQKKPSLWRRFSSRVRLAESSQPSLASQAKSSGWRIKMRFIADRLLRRGA</sequence>
<reference evidence="2 3" key="1">
    <citation type="journal article" date="2016" name="Mol. Biol. Evol.">
        <title>Comparative Genomics of Early-Diverging Mushroom-Forming Fungi Provides Insights into the Origins of Lignocellulose Decay Capabilities.</title>
        <authorList>
            <person name="Nagy L.G."/>
            <person name="Riley R."/>
            <person name="Tritt A."/>
            <person name="Adam C."/>
            <person name="Daum C."/>
            <person name="Floudas D."/>
            <person name="Sun H."/>
            <person name="Yadav J.S."/>
            <person name="Pangilinan J."/>
            <person name="Larsson K.H."/>
            <person name="Matsuura K."/>
            <person name="Barry K."/>
            <person name="Labutti K."/>
            <person name="Kuo R."/>
            <person name="Ohm R.A."/>
            <person name="Bhattacharya S.S."/>
            <person name="Shirouzu T."/>
            <person name="Yoshinaga Y."/>
            <person name="Martin F.M."/>
            <person name="Grigoriev I.V."/>
            <person name="Hibbett D.S."/>
        </authorList>
    </citation>
    <scope>NUCLEOTIDE SEQUENCE [LARGE SCALE GENOMIC DNA]</scope>
    <source>
        <strain evidence="2 3">HHB12029</strain>
    </source>
</reference>
<organism evidence="2 3">
    <name type="scientific">Exidia glandulosa HHB12029</name>
    <dbReference type="NCBI Taxonomy" id="1314781"/>
    <lineage>
        <taxon>Eukaryota</taxon>
        <taxon>Fungi</taxon>
        <taxon>Dikarya</taxon>
        <taxon>Basidiomycota</taxon>
        <taxon>Agaricomycotina</taxon>
        <taxon>Agaricomycetes</taxon>
        <taxon>Auriculariales</taxon>
        <taxon>Exidiaceae</taxon>
        <taxon>Exidia</taxon>
    </lineage>
</organism>
<dbReference type="OrthoDB" id="10515689at2759"/>